<comment type="similarity">
    <text evidence="2">Belongs to the cytochrome c oxidase bacterial subunit 4 family.</text>
</comment>
<comment type="subcellular location">
    <subcellularLocation>
        <location evidence="1">Cell membrane</location>
        <topology evidence="1">Multi-pass membrane protein</topology>
    </subcellularLocation>
</comment>
<dbReference type="OrthoDB" id="2989516at2"/>
<dbReference type="GO" id="GO:0005886">
    <property type="term" value="C:plasma membrane"/>
    <property type="evidence" value="ECO:0007669"/>
    <property type="project" value="UniProtKB-SubCell"/>
</dbReference>
<evidence type="ECO:0000256" key="3">
    <source>
        <dbReference type="ARBA" id="ARBA00022475"/>
    </source>
</evidence>
<dbReference type="GO" id="GO:0009486">
    <property type="term" value="F:cytochrome bo3 ubiquinol oxidase activity"/>
    <property type="evidence" value="ECO:0007669"/>
    <property type="project" value="TreeGrafter"/>
</dbReference>
<feature type="region of interest" description="Disordered" evidence="7">
    <location>
        <begin position="1"/>
        <end position="22"/>
    </location>
</feature>
<dbReference type="AlphaFoldDB" id="A0A2T0LI37"/>
<dbReference type="GO" id="GO:0009319">
    <property type="term" value="C:cytochrome o ubiquinol oxidase complex"/>
    <property type="evidence" value="ECO:0007669"/>
    <property type="project" value="TreeGrafter"/>
</dbReference>
<dbReference type="GO" id="GO:0019646">
    <property type="term" value="P:aerobic electron transport chain"/>
    <property type="evidence" value="ECO:0007669"/>
    <property type="project" value="TreeGrafter"/>
</dbReference>
<evidence type="ECO:0000256" key="4">
    <source>
        <dbReference type="ARBA" id="ARBA00022692"/>
    </source>
</evidence>
<evidence type="ECO:0000256" key="7">
    <source>
        <dbReference type="SAM" id="MobiDB-lite"/>
    </source>
</evidence>
<dbReference type="EMBL" id="PVNE01000003">
    <property type="protein sequence ID" value="PRX42086.1"/>
    <property type="molecule type" value="Genomic_DNA"/>
</dbReference>
<dbReference type="Proteomes" id="UP000237797">
    <property type="component" value="Unassembled WGS sequence"/>
</dbReference>
<accession>A0A2T0LI37</accession>
<feature type="compositionally biased region" description="Basic and acidic residues" evidence="7">
    <location>
        <begin position="13"/>
        <end position="22"/>
    </location>
</feature>
<evidence type="ECO:0000313" key="9">
    <source>
        <dbReference type="EMBL" id="PRX42086.1"/>
    </source>
</evidence>
<evidence type="ECO:0000256" key="5">
    <source>
        <dbReference type="ARBA" id="ARBA00022989"/>
    </source>
</evidence>
<evidence type="ECO:0000256" key="1">
    <source>
        <dbReference type="ARBA" id="ARBA00004651"/>
    </source>
</evidence>
<evidence type="ECO:0000256" key="8">
    <source>
        <dbReference type="SAM" id="Phobius"/>
    </source>
</evidence>
<sequence>MEPKIDPSTVKPQEQEKPESAGKHVKAFVWMMILTAIAFILVGTGSVSAAVVIPILLFLASVQVVLQLFTFMHLDQKGSFFPILFVICGIIGAIVCILAMTLWV</sequence>
<name>A0A2T0LI37_9BACL</name>
<evidence type="ECO:0000256" key="2">
    <source>
        <dbReference type="ARBA" id="ARBA00008079"/>
    </source>
</evidence>
<dbReference type="RefSeq" id="WP_106344046.1">
    <property type="nucleotide sequence ID" value="NZ_PVNE01000003.1"/>
</dbReference>
<proteinExistence type="inferred from homology"/>
<dbReference type="InterPro" id="IPR005171">
    <property type="entry name" value="Cyt_c_oxidase_su4_prok"/>
</dbReference>
<keyword evidence="5 8" id="KW-1133">Transmembrane helix</keyword>
<gene>
    <name evidence="9" type="ORF">CLV97_103101</name>
</gene>
<reference evidence="9 10" key="1">
    <citation type="submission" date="2018-03" db="EMBL/GenBank/DDBJ databases">
        <title>Genomic Encyclopedia of Archaeal and Bacterial Type Strains, Phase II (KMG-II): from individual species to whole genera.</title>
        <authorList>
            <person name="Goeker M."/>
        </authorList>
    </citation>
    <scope>NUCLEOTIDE SEQUENCE [LARGE SCALE GENOMIC DNA]</scope>
    <source>
        <strain evidence="9 10">DSM 44946</strain>
    </source>
</reference>
<dbReference type="PANTHER" id="PTHR36835:SF1">
    <property type="entry name" value="CYTOCHROME BO(3) UBIQUINOL OXIDASE SUBUNIT 4"/>
    <property type="match status" value="1"/>
</dbReference>
<keyword evidence="3" id="KW-1003">Cell membrane</keyword>
<dbReference type="InterPro" id="IPR050968">
    <property type="entry name" value="Cytochrome_c_oxidase_bac_sub4"/>
</dbReference>
<dbReference type="GO" id="GO:0015078">
    <property type="term" value="F:proton transmembrane transporter activity"/>
    <property type="evidence" value="ECO:0007669"/>
    <property type="project" value="TreeGrafter"/>
</dbReference>
<feature type="transmembrane region" description="Helical" evidence="8">
    <location>
        <begin position="27"/>
        <end position="45"/>
    </location>
</feature>
<comment type="caution">
    <text evidence="9">The sequence shown here is derived from an EMBL/GenBank/DDBJ whole genome shotgun (WGS) entry which is preliminary data.</text>
</comment>
<feature type="transmembrane region" description="Helical" evidence="8">
    <location>
        <begin position="83"/>
        <end position="103"/>
    </location>
</feature>
<evidence type="ECO:0000313" key="10">
    <source>
        <dbReference type="Proteomes" id="UP000237797"/>
    </source>
</evidence>
<keyword evidence="4 8" id="KW-0812">Transmembrane</keyword>
<evidence type="ECO:0000256" key="6">
    <source>
        <dbReference type="ARBA" id="ARBA00023136"/>
    </source>
</evidence>
<dbReference type="Pfam" id="PF03626">
    <property type="entry name" value="COX4_pro"/>
    <property type="match status" value="1"/>
</dbReference>
<keyword evidence="6 8" id="KW-0472">Membrane</keyword>
<dbReference type="PANTHER" id="PTHR36835">
    <property type="entry name" value="CYTOCHROME BO(3) UBIQUINOL OXIDASE SUBUNIT 4"/>
    <property type="match status" value="1"/>
</dbReference>
<dbReference type="GO" id="GO:0015990">
    <property type="term" value="P:electron transport coupled proton transport"/>
    <property type="evidence" value="ECO:0007669"/>
    <property type="project" value="TreeGrafter"/>
</dbReference>
<feature type="transmembrane region" description="Helical" evidence="8">
    <location>
        <begin position="51"/>
        <end position="71"/>
    </location>
</feature>
<keyword evidence="10" id="KW-1185">Reference proteome</keyword>
<protein>
    <submittedName>
        <fullName evidence="9">Cytochrome c oxidase subunit 4</fullName>
    </submittedName>
</protein>
<organism evidence="9 10">
    <name type="scientific">Planifilum fimeticola</name>
    <dbReference type="NCBI Taxonomy" id="201975"/>
    <lineage>
        <taxon>Bacteria</taxon>
        <taxon>Bacillati</taxon>
        <taxon>Bacillota</taxon>
        <taxon>Bacilli</taxon>
        <taxon>Bacillales</taxon>
        <taxon>Thermoactinomycetaceae</taxon>
        <taxon>Planifilum</taxon>
    </lineage>
</organism>